<dbReference type="InterPro" id="IPR015422">
    <property type="entry name" value="PyrdxlP-dep_Trfase_small"/>
</dbReference>
<dbReference type="CDD" id="cd00616">
    <property type="entry name" value="AHBA_syn"/>
    <property type="match status" value="1"/>
</dbReference>
<comment type="caution">
    <text evidence="5">The sequence shown here is derived from an EMBL/GenBank/DDBJ whole genome shotgun (WGS) entry which is preliminary data.</text>
</comment>
<name>A0ABV4JUW5_9BACT</name>
<evidence type="ECO:0000313" key="6">
    <source>
        <dbReference type="Proteomes" id="UP001568358"/>
    </source>
</evidence>
<dbReference type="InterPro" id="IPR011051">
    <property type="entry name" value="RmlC_Cupin_sf"/>
</dbReference>
<dbReference type="Gene3D" id="2.60.120.10">
    <property type="entry name" value="Jelly Rolls"/>
    <property type="match status" value="1"/>
</dbReference>
<evidence type="ECO:0000256" key="3">
    <source>
        <dbReference type="RuleBase" id="RU004508"/>
    </source>
</evidence>
<dbReference type="CDD" id="cd20292">
    <property type="entry name" value="cupin_QdtA-like"/>
    <property type="match status" value="1"/>
</dbReference>
<reference evidence="5 6" key="1">
    <citation type="submission" date="2024-07" db="EMBL/GenBank/DDBJ databases">
        <title>Active virus-host system and metabolic interactions in a Lokiarchaeon culture.</title>
        <authorList>
            <person name="Ponce Toledo R.I."/>
            <person name="Rodrigues Oliveira T."/>
            <person name="Schleper C."/>
        </authorList>
    </citation>
    <scope>NUCLEOTIDE SEQUENCE [LARGE SCALE GENOMIC DNA]</scope>
    <source>
        <strain evidence="5 6">B35</strain>
    </source>
</reference>
<evidence type="ECO:0000256" key="2">
    <source>
        <dbReference type="ARBA" id="ARBA00037999"/>
    </source>
</evidence>
<comment type="similarity">
    <text evidence="2 3">Belongs to the DegT/DnrJ/EryC1 family.</text>
</comment>
<evidence type="ECO:0000256" key="1">
    <source>
        <dbReference type="ARBA" id="ARBA00022898"/>
    </source>
</evidence>
<evidence type="ECO:0000259" key="4">
    <source>
        <dbReference type="Pfam" id="PF05523"/>
    </source>
</evidence>
<dbReference type="EMBL" id="JBFSOO010000005">
    <property type="protein sequence ID" value="MEZ6853496.1"/>
    <property type="molecule type" value="Genomic_DNA"/>
</dbReference>
<dbReference type="Gene3D" id="3.90.1150.10">
    <property type="entry name" value="Aspartate Aminotransferase, domain 1"/>
    <property type="match status" value="1"/>
</dbReference>
<keyword evidence="6" id="KW-1185">Reference proteome</keyword>
<evidence type="ECO:0000313" key="5">
    <source>
        <dbReference type="EMBL" id="MEZ6853496.1"/>
    </source>
</evidence>
<dbReference type="InterPro" id="IPR014710">
    <property type="entry name" value="RmlC-like_jellyroll"/>
</dbReference>
<feature type="domain" description="Sugar 3,4-ketoisomerase QdtA cupin" evidence="4">
    <location>
        <begin position="10"/>
        <end position="131"/>
    </location>
</feature>
<keyword evidence="5" id="KW-0808">Transferase</keyword>
<dbReference type="GO" id="GO:0008483">
    <property type="term" value="F:transaminase activity"/>
    <property type="evidence" value="ECO:0007669"/>
    <property type="project" value="UniProtKB-KW"/>
</dbReference>
<sequence length="513" mass="57168">MNNIPKEIDIETHRTEQSGSLSVIQANTHLNFPIRRVYYIHSIEDNKARGFHGHKKLQQCIVATSGSVTLSLEGYGNTYSFELNSPDKGVLVPAGYWREMSNFSKDAVLMVIASDDYDPEDYIHDKEVFNTFDAERSAINKVTYLAMHRRYDEFKLQLQQVTEEVLDEVNYIMGPRLEKFEESFAKFTGAKYCIGTGNGLDALEIILRASNIGAGDEVIVSAGGFIATLLAVMRVGATPVLVECETWGNIDPLKIEAAITKNTKAILPTHLYGIPADMDGVRAVANKYDLLVFEDACQAHGAQYKDGTCGALSDAAAFSFYPTKNLGGFGDGGCLTTSSEKIAKTARQLRSYGAAVKYHHDIVGFNSRLDEMQAALLQFLLPNVPKWNEKRRNLASLYLNHLSGIEEIELPMVSDDSVPVWHVFPIMVPAEKRDAFCDHLTKHNIGYNIHYPKAMHLQPCCSHLQHNAGDFPVAEKLADCEVSLPLDPYHTEEEINFVIKAILDFFMSDTVKN</sequence>
<dbReference type="RefSeq" id="WP_371150426.1">
    <property type="nucleotide sequence ID" value="NZ_JBFSOO010000005.1"/>
</dbReference>
<proteinExistence type="inferred from homology"/>
<dbReference type="Gene3D" id="3.40.640.10">
    <property type="entry name" value="Type I PLP-dependent aspartate aminotransferase-like (Major domain)"/>
    <property type="match status" value="1"/>
</dbReference>
<protein>
    <submittedName>
        <fullName evidence="5">Aminotransferase class V-fold PLP-dependent enzyme</fullName>
    </submittedName>
</protein>
<dbReference type="SUPFAM" id="SSF51182">
    <property type="entry name" value="RmlC-like cupins"/>
    <property type="match status" value="1"/>
</dbReference>
<dbReference type="Proteomes" id="UP001568358">
    <property type="component" value="Unassembled WGS sequence"/>
</dbReference>
<gene>
    <name evidence="5" type="ORF">AB2Z07_08140</name>
</gene>
<dbReference type="InterPro" id="IPR008894">
    <property type="entry name" value="QdtA_cupin_dom"/>
</dbReference>
<dbReference type="InterPro" id="IPR015421">
    <property type="entry name" value="PyrdxlP-dep_Trfase_major"/>
</dbReference>
<organism evidence="5 6">
    <name type="scientific">Halodesulfovibrio aestuarii</name>
    <dbReference type="NCBI Taxonomy" id="126333"/>
    <lineage>
        <taxon>Bacteria</taxon>
        <taxon>Pseudomonadati</taxon>
        <taxon>Thermodesulfobacteriota</taxon>
        <taxon>Desulfovibrionia</taxon>
        <taxon>Desulfovibrionales</taxon>
        <taxon>Desulfovibrionaceae</taxon>
        <taxon>Halodesulfovibrio</taxon>
    </lineage>
</organism>
<keyword evidence="5" id="KW-0032">Aminotransferase</keyword>
<dbReference type="InterPro" id="IPR000653">
    <property type="entry name" value="DegT/StrS_aminotransferase"/>
</dbReference>
<dbReference type="SUPFAM" id="SSF53383">
    <property type="entry name" value="PLP-dependent transferases"/>
    <property type="match status" value="1"/>
</dbReference>
<dbReference type="PANTHER" id="PTHR30244">
    <property type="entry name" value="TRANSAMINASE"/>
    <property type="match status" value="1"/>
</dbReference>
<keyword evidence="1 3" id="KW-0663">Pyridoxal phosphate</keyword>
<dbReference type="InterPro" id="IPR015424">
    <property type="entry name" value="PyrdxlP-dep_Trfase"/>
</dbReference>
<dbReference type="Pfam" id="PF01041">
    <property type="entry name" value="DegT_DnrJ_EryC1"/>
    <property type="match status" value="1"/>
</dbReference>
<accession>A0ABV4JUW5</accession>
<dbReference type="Pfam" id="PF05523">
    <property type="entry name" value="FdtA"/>
    <property type="match status" value="1"/>
</dbReference>
<dbReference type="PANTHER" id="PTHR30244:SF36">
    <property type="entry name" value="3-OXO-GLUCOSE-6-PHOSPHATE:GLUTAMATE AMINOTRANSFERASE"/>
    <property type="match status" value="1"/>
</dbReference>